<feature type="transmembrane region" description="Helical" evidence="7">
    <location>
        <begin position="86"/>
        <end position="109"/>
    </location>
</feature>
<keyword evidence="6 7" id="KW-0472">Membrane</keyword>
<evidence type="ECO:0000256" key="4">
    <source>
        <dbReference type="ARBA" id="ARBA00022692"/>
    </source>
</evidence>
<dbReference type="PANTHER" id="PTHR34184">
    <property type="entry name" value="UPF0718 PROTEIN YCGR"/>
    <property type="match status" value="1"/>
</dbReference>
<feature type="transmembrane region" description="Helical" evidence="7">
    <location>
        <begin position="7"/>
        <end position="32"/>
    </location>
</feature>
<feature type="transmembrane region" description="Helical" evidence="7">
    <location>
        <begin position="288"/>
        <end position="311"/>
    </location>
</feature>
<accession>A0A3D9RVW7</accession>
<evidence type="ECO:0000313" key="9">
    <source>
        <dbReference type="Proteomes" id="UP000256304"/>
    </source>
</evidence>
<comment type="subcellular location">
    <subcellularLocation>
        <location evidence="1">Cell membrane</location>
        <topology evidence="1">Multi-pass membrane protein</topology>
    </subcellularLocation>
</comment>
<comment type="similarity">
    <text evidence="2">Belongs to the UPF0718 family.</text>
</comment>
<dbReference type="InterPro" id="IPR052923">
    <property type="entry name" value="UPF0718"/>
</dbReference>
<sequence length="312" mass="33692">MVTFLQLNTIFLSMIMEAIPFILLGVIVSGLIQTFLSERWISRLLPQNRYLASLLGCGVGLFFPACECGIVPITRRLIRKGVPLHAGIAFMLTGPIINPVVLFATYIAFGNDWRMVLIRGGSAVVVAYVTAIVISYLYPKLPMRLHEAAVMETAAGDAGSAAAAHSGHAHRAEREPLHRRLYDVMLHAIEEFFSVGKYLVLGAFIAASMQTFIPTSSLMHMGNNPVTASLVMIGLAFVMSLCSEADAFIASSFRSTFSVGALSAFLVFGPMIDIKNTLMLLGVFKGRFVIVLIALVAACTLGTSLLVGRLFG</sequence>
<protein>
    <recommendedName>
        <fullName evidence="10">Permease</fullName>
    </recommendedName>
</protein>
<feature type="transmembrane region" description="Helical" evidence="7">
    <location>
        <begin position="52"/>
        <end position="74"/>
    </location>
</feature>
<gene>
    <name evidence="8" type="ORF">A8990_11960</name>
</gene>
<evidence type="ECO:0008006" key="10">
    <source>
        <dbReference type="Google" id="ProtNLM"/>
    </source>
</evidence>
<reference evidence="8 9" key="1">
    <citation type="submission" date="2018-08" db="EMBL/GenBank/DDBJ databases">
        <title>Genomic Encyclopedia of Type Strains, Phase III (KMG-III): the genomes of soil and plant-associated and newly described type strains.</title>
        <authorList>
            <person name="Whitman W."/>
        </authorList>
    </citation>
    <scope>NUCLEOTIDE SEQUENCE [LARGE SCALE GENOMIC DNA]</scope>
    <source>
        <strain evidence="8 9">CGMCC 1.10966</strain>
    </source>
</reference>
<keyword evidence="5 7" id="KW-1133">Transmembrane helix</keyword>
<evidence type="ECO:0000313" key="8">
    <source>
        <dbReference type="EMBL" id="REE81226.1"/>
    </source>
</evidence>
<organism evidence="8 9">
    <name type="scientific">Paenibacillus taihuensis</name>
    <dbReference type="NCBI Taxonomy" id="1156355"/>
    <lineage>
        <taxon>Bacteria</taxon>
        <taxon>Bacillati</taxon>
        <taxon>Bacillota</taxon>
        <taxon>Bacilli</taxon>
        <taxon>Bacillales</taxon>
        <taxon>Paenibacillaceae</taxon>
        <taxon>Paenibacillus</taxon>
    </lineage>
</organism>
<proteinExistence type="inferred from homology"/>
<evidence type="ECO:0000256" key="2">
    <source>
        <dbReference type="ARBA" id="ARBA00006386"/>
    </source>
</evidence>
<dbReference type="RefSeq" id="WP_116190162.1">
    <property type="nucleotide sequence ID" value="NZ_QTTN01000019.1"/>
</dbReference>
<dbReference type="Pfam" id="PF03773">
    <property type="entry name" value="ArsP_1"/>
    <property type="match status" value="1"/>
</dbReference>
<evidence type="ECO:0000256" key="7">
    <source>
        <dbReference type="SAM" id="Phobius"/>
    </source>
</evidence>
<dbReference type="OrthoDB" id="9810876at2"/>
<dbReference type="PANTHER" id="PTHR34184:SF4">
    <property type="entry name" value="UPF0718 PROTEIN YCGR"/>
    <property type="match status" value="1"/>
</dbReference>
<evidence type="ECO:0000256" key="6">
    <source>
        <dbReference type="ARBA" id="ARBA00023136"/>
    </source>
</evidence>
<feature type="transmembrane region" description="Helical" evidence="7">
    <location>
        <begin position="225"/>
        <end position="243"/>
    </location>
</feature>
<keyword evidence="4 7" id="KW-0812">Transmembrane</keyword>
<evidence type="ECO:0000256" key="3">
    <source>
        <dbReference type="ARBA" id="ARBA00022475"/>
    </source>
</evidence>
<dbReference type="GO" id="GO:0005886">
    <property type="term" value="C:plasma membrane"/>
    <property type="evidence" value="ECO:0007669"/>
    <property type="project" value="UniProtKB-SubCell"/>
</dbReference>
<dbReference type="EMBL" id="QTTN01000019">
    <property type="protein sequence ID" value="REE81226.1"/>
    <property type="molecule type" value="Genomic_DNA"/>
</dbReference>
<evidence type="ECO:0000256" key="5">
    <source>
        <dbReference type="ARBA" id="ARBA00022989"/>
    </source>
</evidence>
<keyword evidence="9" id="KW-1185">Reference proteome</keyword>
<name>A0A3D9RVW7_9BACL</name>
<evidence type="ECO:0000256" key="1">
    <source>
        <dbReference type="ARBA" id="ARBA00004651"/>
    </source>
</evidence>
<dbReference type="InterPro" id="IPR005524">
    <property type="entry name" value="DUF318"/>
</dbReference>
<comment type="caution">
    <text evidence="8">The sequence shown here is derived from an EMBL/GenBank/DDBJ whole genome shotgun (WGS) entry which is preliminary data.</text>
</comment>
<feature type="transmembrane region" description="Helical" evidence="7">
    <location>
        <begin position="115"/>
        <end position="138"/>
    </location>
</feature>
<keyword evidence="3" id="KW-1003">Cell membrane</keyword>
<feature type="transmembrane region" description="Helical" evidence="7">
    <location>
        <begin position="255"/>
        <end position="272"/>
    </location>
</feature>
<dbReference type="AlphaFoldDB" id="A0A3D9RVW7"/>
<dbReference type="Proteomes" id="UP000256304">
    <property type="component" value="Unassembled WGS sequence"/>
</dbReference>